<evidence type="ECO:0000313" key="1">
    <source>
        <dbReference type="EMBL" id="OWZ05013.1"/>
    </source>
</evidence>
<organism evidence="1 2">
    <name type="scientific">Phytophthora megakarya</name>
    <dbReference type="NCBI Taxonomy" id="4795"/>
    <lineage>
        <taxon>Eukaryota</taxon>
        <taxon>Sar</taxon>
        <taxon>Stramenopiles</taxon>
        <taxon>Oomycota</taxon>
        <taxon>Peronosporomycetes</taxon>
        <taxon>Peronosporales</taxon>
        <taxon>Peronosporaceae</taxon>
        <taxon>Phytophthora</taxon>
    </lineage>
</organism>
<gene>
    <name evidence="1" type="ORF">PHMEG_00022976</name>
</gene>
<keyword evidence="2" id="KW-1185">Reference proteome</keyword>
<proteinExistence type="predicted"/>
<evidence type="ECO:0000313" key="2">
    <source>
        <dbReference type="Proteomes" id="UP000198211"/>
    </source>
</evidence>
<comment type="caution">
    <text evidence="1">The sequence shown here is derived from an EMBL/GenBank/DDBJ whole genome shotgun (WGS) entry which is preliminary data.</text>
</comment>
<protein>
    <submittedName>
        <fullName evidence="1">RxLR effector protein</fullName>
    </submittedName>
</protein>
<dbReference type="EMBL" id="NBNE01004651">
    <property type="protein sequence ID" value="OWZ05013.1"/>
    <property type="molecule type" value="Genomic_DNA"/>
</dbReference>
<accession>A0A225VHX5</accession>
<sequence length="132" mass="14861">MSTDDTFKLLKLDKAEDKLLSNPNLRKWAVFVEKKTGNSPEETMVTKLRAHYGDAPLATILKAGGNNWLTREMAVKLQNAQFKQWYNEGMSPYHILWDVFKVGTGNKGKTPAGSVWYAYSTYLGTNKLKVGS</sequence>
<dbReference type="AlphaFoldDB" id="A0A225VHX5"/>
<reference evidence="2" key="1">
    <citation type="submission" date="2017-03" db="EMBL/GenBank/DDBJ databases">
        <title>Phytopthora megakarya and P. palmivora, two closely related causual agents of cacao black pod achieved similar genome size and gene model numbers by different mechanisms.</title>
        <authorList>
            <person name="Ali S."/>
            <person name="Shao J."/>
            <person name="Larry D.J."/>
            <person name="Kronmiller B."/>
            <person name="Shen D."/>
            <person name="Strem M.D."/>
            <person name="Melnick R.L."/>
            <person name="Guiltinan M.J."/>
            <person name="Tyler B.M."/>
            <person name="Meinhardt L.W."/>
            <person name="Bailey B.A."/>
        </authorList>
    </citation>
    <scope>NUCLEOTIDE SEQUENCE [LARGE SCALE GENOMIC DNA]</scope>
    <source>
        <strain evidence="2">zdho120</strain>
    </source>
</reference>
<dbReference type="Proteomes" id="UP000198211">
    <property type="component" value="Unassembled WGS sequence"/>
</dbReference>
<name>A0A225VHX5_9STRA</name>